<evidence type="ECO:0000256" key="4">
    <source>
        <dbReference type="ARBA" id="ARBA00022574"/>
    </source>
</evidence>
<dbReference type="PROSITE" id="PS50294">
    <property type="entry name" value="WD_REPEATS_REGION"/>
    <property type="match status" value="4"/>
</dbReference>
<dbReference type="PROSITE" id="PS00678">
    <property type="entry name" value="WD_REPEATS_1"/>
    <property type="match status" value="1"/>
</dbReference>
<evidence type="ECO:0000256" key="11">
    <source>
        <dbReference type="PROSITE-ProRule" id="PRU00221"/>
    </source>
</evidence>
<feature type="repeat" description="WD" evidence="11">
    <location>
        <begin position="537"/>
        <end position="569"/>
    </location>
</feature>
<evidence type="ECO:0000259" key="12">
    <source>
        <dbReference type="Pfam" id="PF23409"/>
    </source>
</evidence>
<dbReference type="GO" id="GO:0005930">
    <property type="term" value="C:axoneme"/>
    <property type="evidence" value="ECO:0007669"/>
    <property type="project" value="UniProtKB-ARBA"/>
</dbReference>
<feature type="repeat" description="WD" evidence="11">
    <location>
        <begin position="444"/>
        <end position="476"/>
    </location>
</feature>
<dbReference type="Gene3D" id="2.130.10.10">
    <property type="entry name" value="YVTN repeat-like/Quinoprotein amine dehydrogenase"/>
    <property type="match status" value="3"/>
</dbReference>
<evidence type="ECO:0000313" key="13">
    <source>
        <dbReference type="EMBL" id="OHT02018.1"/>
    </source>
</evidence>
<dbReference type="SUPFAM" id="SSF50998">
    <property type="entry name" value="Quinoprotein alcohol dehydrogenase-like"/>
    <property type="match status" value="1"/>
</dbReference>
<keyword evidence="7" id="KW-0969">Cilium</keyword>
<dbReference type="InterPro" id="IPR019775">
    <property type="entry name" value="WD40_repeat_CS"/>
</dbReference>
<dbReference type="OrthoDB" id="6252103at2759"/>
<comment type="similarity">
    <text evidence="9">Belongs to the CFAP52 family.</text>
</comment>
<evidence type="ECO:0000256" key="1">
    <source>
        <dbReference type="ARBA" id="ARBA00004230"/>
    </source>
</evidence>
<dbReference type="VEuPathDB" id="TrichDB:TRFO_30977"/>
<feature type="domain" description="EML-like first beta-propeller" evidence="12">
    <location>
        <begin position="47"/>
        <end position="304"/>
    </location>
</feature>
<evidence type="ECO:0000256" key="2">
    <source>
        <dbReference type="ARBA" id="ARBA00004496"/>
    </source>
</evidence>
<dbReference type="Proteomes" id="UP000179807">
    <property type="component" value="Unassembled WGS sequence"/>
</dbReference>
<accession>A0A1J4JTE6</accession>
<feature type="repeat" description="WD" evidence="11">
    <location>
        <begin position="570"/>
        <end position="604"/>
    </location>
</feature>
<dbReference type="PANTHER" id="PTHR13720:SF14">
    <property type="entry name" value="CILIA- AND FLAGELLA-ASSOCIATED PROTEIN 52"/>
    <property type="match status" value="1"/>
</dbReference>
<sequence length="604" mass="65900">MPGLQLCSTIGFSGRVQGGLVAHPDGRHIIYPLGSILVVMIKGKPTTQRFLSGHTSEITAVAVSRTGKYIASGQYSSIDQESCIILWDFETLEKLYEWPMHKDSVKCLSFSKTDKYLASLGGDDRIVIWDVFHGKGFTGWQATIGSTGNCCAVAFSNTSDTSFVSGGDTNLRFWTIDERNVKIRAENAKLDAVKRIITCIRMDEKDNNVFCGTTTGDVLKVGFGQQKLLLTGPRKMLGEGITSLEVAPWGDVVVGSGCGIVAVLDDKDLKVITSTQLNGRVTSTSMVASTNDEILCGTSESDIVAINTDNFRPKILSKGHSSAINDVFFPARSSDLFTTCSAGGFHVWNSRTYQELLRVDIPRSECYCIAVPPDGKMIITGWADGRIRGYSPQTGKQLWIINEAHLNGVTSIVTNGDITITGGMTGDICIWRIGLKSQHLIKTLKEHHLKVAQIKFSDDGSEFVSAAHDGSCILWDTDKLTGKQRFMSQAFFNGADIHQETGILTTVSSDKRIVFWDSFNANVIRELDASLNAQPNSICISPDGRYFVTSGDDKLVKVWDFQDGELIAVGKGHCGNIKKAIFSPDQSIIVSIGAEGGIYIWKLQ</sequence>
<proteinExistence type="inferred from homology"/>
<organism evidence="13 14">
    <name type="scientific">Tritrichomonas foetus</name>
    <dbReference type="NCBI Taxonomy" id="1144522"/>
    <lineage>
        <taxon>Eukaryota</taxon>
        <taxon>Metamonada</taxon>
        <taxon>Parabasalia</taxon>
        <taxon>Tritrichomonadida</taxon>
        <taxon>Tritrichomonadidae</taxon>
        <taxon>Tritrichomonas</taxon>
    </lineage>
</organism>
<dbReference type="EMBL" id="MLAK01000885">
    <property type="protein sequence ID" value="OHT02018.1"/>
    <property type="molecule type" value="Genomic_DNA"/>
</dbReference>
<dbReference type="SMART" id="SM00320">
    <property type="entry name" value="WD40"/>
    <property type="match status" value="10"/>
</dbReference>
<evidence type="ECO:0000256" key="10">
    <source>
        <dbReference type="ARBA" id="ARBA00029552"/>
    </source>
</evidence>
<evidence type="ECO:0000256" key="5">
    <source>
        <dbReference type="ARBA" id="ARBA00022737"/>
    </source>
</evidence>
<dbReference type="RefSeq" id="XP_068355154.1">
    <property type="nucleotide sequence ID" value="XM_068507657.1"/>
</dbReference>
<comment type="caution">
    <text evidence="13">The sequence shown here is derived from an EMBL/GenBank/DDBJ whole genome shotgun (WGS) entry which is preliminary data.</text>
</comment>
<dbReference type="GO" id="GO:0031514">
    <property type="term" value="C:motile cilium"/>
    <property type="evidence" value="ECO:0007669"/>
    <property type="project" value="UniProtKB-SubCell"/>
</dbReference>
<dbReference type="InterPro" id="IPR011047">
    <property type="entry name" value="Quinoprotein_ADH-like_sf"/>
</dbReference>
<gene>
    <name evidence="13" type="ORF">TRFO_30977</name>
</gene>
<comment type="subcellular location">
    <subcellularLocation>
        <location evidence="1">Cell projection</location>
        <location evidence="1">Cilium</location>
        <location evidence="1">Flagellum</location>
    </subcellularLocation>
    <subcellularLocation>
        <location evidence="2">Cytoplasm</location>
    </subcellularLocation>
</comment>
<dbReference type="InterPro" id="IPR050630">
    <property type="entry name" value="WD_repeat_EMAP"/>
</dbReference>
<evidence type="ECO:0000313" key="14">
    <source>
        <dbReference type="Proteomes" id="UP000179807"/>
    </source>
</evidence>
<dbReference type="InterPro" id="IPR036322">
    <property type="entry name" value="WD40_repeat_dom_sf"/>
</dbReference>
<dbReference type="AlphaFoldDB" id="A0A1J4JTE6"/>
<keyword evidence="14" id="KW-1185">Reference proteome</keyword>
<evidence type="ECO:0000256" key="7">
    <source>
        <dbReference type="ARBA" id="ARBA00023069"/>
    </source>
</evidence>
<dbReference type="Pfam" id="PF00400">
    <property type="entry name" value="WD40"/>
    <property type="match status" value="4"/>
</dbReference>
<keyword evidence="3" id="KW-0963">Cytoplasm</keyword>
<protein>
    <recommendedName>
        <fullName evidence="10">Cilia- and flagella-associated protein 52</fullName>
    </recommendedName>
</protein>
<dbReference type="Pfam" id="PF23409">
    <property type="entry name" value="Beta-prop_EML"/>
    <property type="match status" value="1"/>
</dbReference>
<dbReference type="InterPro" id="IPR055439">
    <property type="entry name" value="Beta-prop_EML_1st"/>
</dbReference>
<dbReference type="InterPro" id="IPR001680">
    <property type="entry name" value="WD40_rpt"/>
</dbReference>
<dbReference type="PANTHER" id="PTHR13720">
    <property type="entry name" value="WD-40 REPEAT PROTEIN"/>
    <property type="match status" value="1"/>
</dbReference>
<evidence type="ECO:0000256" key="8">
    <source>
        <dbReference type="ARBA" id="ARBA00023273"/>
    </source>
</evidence>
<evidence type="ECO:0000256" key="3">
    <source>
        <dbReference type="ARBA" id="ARBA00022490"/>
    </source>
</evidence>
<name>A0A1J4JTE6_9EUKA</name>
<dbReference type="SUPFAM" id="SSF50978">
    <property type="entry name" value="WD40 repeat-like"/>
    <property type="match status" value="1"/>
</dbReference>
<keyword evidence="6" id="KW-0282">Flagellum</keyword>
<evidence type="ECO:0000256" key="6">
    <source>
        <dbReference type="ARBA" id="ARBA00022846"/>
    </source>
</evidence>
<dbReference type="InterPro" id="IPR015943">
    <property type="entry name" value="WD40/YVTN_repeat-like_dom_sf"/>
</dbReference>
<reference evidence="13" key="1">
    <citation type="submission" date="2016-10" db="EMBL/GenBank/DDBJ databases">
        <authorList>
            <person name="Benchimol M."/>
            <person name="Almeida L.G."/>
            <person name="Vasconcelos A.T."/>
            <person name="Perreira-Neves A."/>
            <person name="Rosa I.A."/>
            <person name="Tasca T."/>
            <person name="Bogo M.R."/>
            <person name="de Souza W."/>
        </authorList>
    </citation>
    <scope>NUCLEOTIDE SEQUENCE [LARGE SCALE GENOMIC DNA]</scope>
    <source>
        <strain evidence="13">K</strain>
    </source>
</reference>
<keyword evidence="5" id="KW-0677">Repeat</keyword>
<dbReference type="GeneID" id="94842361"/>
<evidence type="ECO:0000256" key="9">
    <source>
        <dbReference type="ARBA" id="ARBA00029456"/>
    </source>
</evidence>
<dbReference type="FunFam" id="2.130.10.10:FF:001320">
    <property type="entry name" value="Predicted protein"/>
    <property type="match status" value="1"/>
</dbReference>
<dbReference type="PROSITE" id="PS50082">
    <property type="entry name" value="WD_REPEATS_2"/>
    <property type="match status" value="4"/>
</dbReference>
<keyword evidence="4 11" id="KW-0853">WD repeat</keyword>
<feature type="repeat" description="WD" evidence="11">
    <location>
        <begin position="98"/>
        <end position="131"/>
    </location>
</feature>
<keyword evidence="8" id="KW-0966">Cell projection</keyword>